<evidence type="ECO:0000256" key="4">
    <source>
        <dbReference type="ARBA" id="ARBA00022679"/>
    </source>
</evidence>
<comment type="similarity">
    <text evidence="2">Belongs to the class-V pyridoxal-phosphate-dependent aminotransferase family. Csd subfamily.</text>
</comment>
<evidence type="ECO:0000256" key="7">
    <source>
        <dbReference type="RuleBase" id="RU004504"/>
    </source>
</evidence>
<evidence type="ECO:0000256" key="1">
    <source>
        <dbReference type="ARBA" id="ARBA00001933"/>
    </source>
</evidence>
<organism evidence="9 10">
    <name type="scientific">Floccifex porci</name>
    <dbReference type="NCBI Taxonomy" id="2606629"/>
    <lineage>
        <taxon>Bacteria</taxon>
        <taxon>Bacillati</taxon>
        <taxon>Bacillota</taxon>
        <taxon>Erysipelotrichia</taxon>
        <taxon>Erysipelotrichales</taxon>
        <taxon>Erysipelotrichaceae</taxon>
        <taxon>Floccifex</taxon>
    </lineage>
</organism>
<dbReference type="PANTHER" id="PTHR43586">
    <property type="entry name" value="CYSTEINE DESULFURASE"/>
    <property type="match status" value="1"/>
</dbReference>
<keyword evidence="4 9" id="KW-0808">Transferase</keyword>
<keyword evidence="10" id="KW-1185">Reference proteome</keyword>
<dbReference type="InterPro" id="IPR016454">
    <property type="entry name" value="Cysteine_dSase"/>
</dbReference>
<comment type="caution">
    <text evidence="9">The sequence shown here is derived from an EMBL/GenBank/DDBJ whole genome shotgun (WGS) entry which is preliminary data.</text>
</comment>
<accession>A0A7X2N424</accession>
<feature type="domain" description="Aminotransferase class V" evidence="8">
    <location>
        <begin position="23"/>
        <end position="394"/>
    </location>
</feature>
<dbReference type="Gene3D" id="3.40.640.10">
    <property type="entry name" value="Type I PLP-dependent aspartate aminotransferase-like (Major domain)"/>
    <property type="match status" value="1"/>
</dbReference>
<dbReference type="InterPro" id="IPR015421">
    <property type="entry name" value="PyrdxlP-dep_Trfase_major"/>
</dbReference>
<reference evidence="9 10" key="1">
    <citation type="submission" date="2019-08" db="EMBL/GenBank/DDBJ databases">
        <title>In-depth cultivation of the pig gut microbiome towards novel bacterial diversity and tailored functional studies.</title>
        <authorList>
            <person name="Wylensek D."/>
            <person name="Hitch T.C.A."/>
            <person name="Clavel T."/>
        </authorList>
    </citation>
    <scope>NUCLEOTIDE SEQUENCE [LARGE SCALE GENOMIC DNA]</scope>
    <source>
        <strain evidence="9 10">LKV-178-WT-2G</strain>
    </source>
</reference>
<dbReference type="InterPro" id="IPR010970">
    <property type="entry name" value="Cys_dSase_SufS"/>
</dbReference>
<evidence type="ECO:0000313" key="10">
    <source>
        <dbReference type="Proteomes" id="UP000470082"/>
    </source>
</evidence>
<evidence type="ECO:0000313" key="9">
    <source>
        <dbReference type="EMBL" id="MSS02079.1"/>
    </source>
</evidence>
<dbReference type="InterPro" id="IPR000192">
    <property type="entry name" value="Aminotrans_V_dom"/>
</dbReference>
<dbReference type="PROSITE" id="PS00595">
    <property type="entry name" value="AA_TRANSFER_CLASS_5"/>
    <property type="match status" value="1"/>
</dbReference>
<dbReference type="GO" id="GO:0031071">
    <property type="term" value="F:cysteine desulfurase activity"/>
    <property type="evidence" value="ECO:0007669"/>
    <property type="project" value="UniProtKB-EC"/>
</dbReference>
<evidence type="ECO:0000259" key="8">
    <source>
        <dbReference type="Pfam" id="PF00266"/>
    </source>
</evidence>
<dbReference type="InterPro" id="IPR020578">
    <property type="entry name" value="Aminotrans_V_PyrdxlP_BS"/>
</dbReference>
<name>A0A7X2N424_9FIRM</name>
<dbReference type="PANTHER" id="PTHR43586:SF8">
    <property type="entry name" value="CYSTEINE DESULFURASE 1, CHLOROPLASTIC"/>
    <property type="match status" value="1"/>
</dbReference>
<dbReference type="InterPro" id="IPR015424">
    <property type="entry name" value="PyrdxlP-dep_Trfase"/>
</dbReference>
<comment type="catalytic activity">
    <reaction evidence="6">
        <text>(sulfur carrier)-H + L-cysteine = (sulfur carrier)-SH + L-alanine</text>
        <dbReference type="Rhea" id="RHEA:43892"/>
        <dbReference type="Rhea" id="RHEA-COMP:14737"/>
        <dbReference type="Rhea" id="RHEA-COMP:14739"/>
        <dbReference type="ChEBI" id="CHEBI:29917"/>
        <dbReference type="ChEBI" id="CHEBI:35235"/>
        <dbReference type="ChEBI" id="CHEBI:57972"/>
        <dbReference type="ChEBI" id="CHEBI:64428"/>
        <dbReference type="EC" id="2.8.1.7"/>
    </reaction>
</comment>
<dbReference type="CDD" id="cd06453">
    <property type="entry name" value="SufS_like"/>
    <property type="match status" value="1"/>
</dbReference>
<dbReference type="AlphaFoldDB" id="A0A7X2N424"/>
<dbReference type="Gene3D" id="3.90.1150.10">
    <property type="entry name" value="Aspartate Aminotransferase, domain 1"/>
    <property type="match status" value="1"/>
</dbReference>
<dbReference type="GO" id="GO:0008483">
    <property type="term" value="F:transaminase activity"/>
    <property type="evidence" value="ECO:0007669"/>
    <property type="project" value="UniProtKB-KW"/>
</dbReference>
<dbReference type="RefSeq" id="WP_154460955.1">
    <property type="nucleotide sequence ID" value="NZ_VUMM01000019.1"/>
</dbReference>
<evidence type="ECO:0000256" key="2">
    <source>
        <dbReference type="ARBA" id="ARBA00010447"/>
    </source>
</evidence>
<sequence length="411" mass="46301">MDVNKIREDFPILNRTMCQKPLIYFDNSATTLKPDCVIQTITNYYTYLGANAHRGDYEMSGQVDAQFEGARKIAQKFINARYPEEIVFTSGSTMGLNEICIMLTSQYLKDGDAVLTCQSEHASSILPWMKASKKIELQYIPLDSHGKITLENVKKALNDKVKVVCLAQVSNVLGYQTPIKEISELCHARNIILIVDGAQSTPHIKIDVQDLDVDFFVMSAHKMCGPTGVGILYGKKKYLDVLEPVFYGGESNARFDQCGHVLLKESPLKFESGTQPIEAVLGMGQAMKYIEEIGQDRIHAYEVELKRYFLDKIKDMNHIVVYNKDSECGIVTFNVMDHGKMIFAQDVASFLNTKGIAVRSGQHCAKLLPEVLNVNSTVRASFYFYNTKEEIDTFVEALKEVTLENCVNIFF</sequence>
<dbReference type="EC" id="2.8.1.7" evidence="3"/>
<dbReference type="PIRSF" id="PIRSF005572">
    <property type="entry name" value="NifS"/>
    <property type="match status" value="1"/>
</dbReference>
<dbReference type="GO" id="GO:0030170">
    <property type="term" value="F:pyridoxal phosphate binding"/>
    <property type="evidence" value="ECO:0007669"/>
    <property type="project" value="InterPro"/>
</dbReference>
<dbReference type="InterPro" id="IPR015422">
    <property type="entry name" value="PyrdxlP-dep_Trfase_small"/>
</dbReference>
<proteinExistence type="inferred from homology"/>
<keyword evidence="5" id="KW-0663">Pyridoxal phosphate</keyword>
<evidence type="ECO:0000256" key="3">
    <source>
        <dbReference type="ARBA" id="ARBA00012239"/>
    </source>
</evidence>
<dbReference type="Pfam" id="PF00266">
    <property type="entry name" value="Aminotran_5"/>
    <property type="match status" value="1"/>
</dbReference>
<dbReference type="SUPFAM" id="SSF53383">
    <property type="entry name" value="PLP-dependent transferases"/>
    <property type="match status" value="1"/>
</dbReference>
<protein>
    <recommendedName>
        <fullName evidence="3">cysteine desulfurase</fullName>
        <ecNumber evidence="3">2.8.1.7</ecNumber>
    </recommendedName>
</protein>
<gene>
    <name evidence="9" type="ORF">FYJ50_08255</name>
</gene>
<keyword evidence="9" id="KW-0032">Aminotransferase</keyword>
<comment type="cofactor">
    <cofactor evidence="1 7">
        <name>pyridoxal 5'-phosphate</name>
        <dbReference type="ChEBI" id="CHEBI:597326"/>
    </cofactor>
</comment>
<evidence type="ECO:0000256" key="5">
    <source>
        <dbReference type="ARBA" id="ARBA00022898"/>
    </source>
</evidence>
<evidence type="ECO:0000256" key="6">
    <source>
        <dbReference type="ARBA" id="ARBA00050776"/>
    </source>
</evidence>
<dbReference type="EMBL" id="VUMM01000019">
    <property type="protein sequence ID" value="MSS02079.1"/>
    <property type="molecule type" value="Genomic_DNA"/>
</dbReference>
<dbReference type="GO" id="GO:0006534">
    <property type="term" value="P:cysteine metabolic process"/>
    <property type="evidence" value="ECO:0007669"/>
    <property type="project" value="InterPro"/>
</dbReference>
<dbReference type="Proteomes" id="UP000470082">
    <property type="component" value="Unassembled WGS sequence"/>
</dbReference>